<dbReference type="AlphaFoldDB" id="A0A2S0M9V3"/>
<dbReference type="Gene3D" id="3.20.20.70">
    <property type="entry name" value="Aldolase class I"/>
    <property type="match status" value="1"/>
</dbReference>
<evidence type="ECO:0000313" key="5">
    <source>
        <dbReference type="Proteomes" id="UP000238358"/>
    </source>
</evidence>
<evidence type="ECO:0000256" key="1">
    <source>
        <dbReference type="ARBA" id="ARBA00022630"/>
    </source>
</evidence>
<feature type="domain" description="NADH:flavin oxidoreductase/NADH oxidase N-terminal" evidence="3">
    <location>
        <begin position="11"/>
        <end position="332"/>
    </location>
</feature>
<dbReference type="GO" id="GO:0016491">
    <property type="term" value="F:oxidoreductase activity"/>
    <property type="evidence" value="ECO:0007669"/>
    <property type="project" value="UniProtKB-KW"/>
</dbReference>
<dbReference type="PANTHER" id="PTHR43656:SF2">
    <property type="entry name" value="BINDING OXIDOREDUCTASE, PUTATIVE (AFU_ORTHOLOGUE AFUA_2G08260)-RELATED"/>
    <property type="match status" value="1"/>
</dbReference>
<dbReference type="CDD" id="cd02803">
    <property type="entry name" value="OYE_like_FMN_family"/>
    <property type="match status" value="1"/>
</dbReference>
<dbReference type="InterPro" id="IPR013785">
    <property type="entry name" value="Aldolase_TIM"/>
</dbReference>
<name>A0A2S0M9V3_MEGEL</name>
<evidence type="ECO:0000313" key="4">
    <source>
        <dbReference type="EMBL" id="AVO28179.1"/>
    </source>
</evidence>
<keyword evidence="2" id="KW-0560">Oxidoreductase</keyword>
<gene>
    <name evidence="4" type="ORF">C6Y28_11370</name>
</gene>
<dbReference type="OrthoDB" id="9772736at2"/>
<reference evidence="4 5" key="1">
    <citation type="journal article" date="2018" name="Genome Announc.">
        <title>Complete genomes of two Megasphaera elsdenii strains, NCIMB 702410 and ATCC 25940.</title>
        <authorList>
            <person name="Hatmaker E.A."/>
            <person name="O'Dell K."/>
            <person name="Riley L.A."/>
            <person name="Klingeman D.M."/>
            <person name="Guss A.M."/>
        </authorList>
    </citation>
    <scope>NUCLEOTIDE SEQUENCE [LARGE SCALE GENOMIC DNA]</scope>
    <source>
        <strain evidence="4 5">NCIMB702410</strain>
    </source>
</reference>
<dbReference type="InterPro" id="IPR051799">
    <property type="entry name" value="NADH_flavin_oxidoreductase"/>
</dbReference>
<evidence type="ECO:0000259" key="3">
    <source>
        <dbReference type="Pfam" id="PF00724"/>
    </source>
</evidence>
<keyword evidence="1" id="KW-0285">Flavoprotein</keyword>
<dbReference type="RefSeq" id="WP_027895204.1">
    <property type="nucleotide sequence ID" value="NZ_CP027569.1"/>
</dbReference>
<dbReference type="InterPro" id="IPR001155">
    <property type="entry name" value="OxRdtase_FMN_N"/>
</dbReference>
<accession>A0A2S0M9V3</accession>
<dbReference type="Pfam" id="PF00724">
    <property type="entry name" value="Oxidored_FMN"/>
    <property type="match status" value="1"/>
</dbReference>
<dbReference type="SUPFAM" id="SSF51395">
    <property type="entry name" value="FMN-linked oxidoreductases"/>
    <property type="match status" value="1"/>
</dbReference>
<dbReference type="GO" id="GO:0010181">
    <property type="term" value="F:FMN binding"/>
    <property type="evidence" value="ECO:0007669"/>
    <property type="project" value="InterPro"/>
</dbReference>
<protein>
    <submittedName>
        <fullName evidence="4">Oxidoreductase</fullName>
    </submittedName>
</protein>
<dbReference type="PANTHER" id="PTHR43656">
    <property type="entry name" value="BINDING OXIDOREDUCTASE, PUTATIVE (AFU_ORTHOLOGUE AFUA_2G08260)-RELATED"/>
    <property type="match status" value="1"/>
</dbReference>
<sequence>MKLLEHAVIAGMPVRNRILRSATWEALADAKGYMSEKQYRIYDQLAKNEVGLICTGYARVDGEDRPNAGMMGIYDDAFIPQYQELTRRVHAYGSKIMMQIAYGGTKTTFEREGRTIFSPSAVPERKTGTVGVAMSPDDIQHLIGEYAQAAKRVRDSGFDAVEIHGGHSYLLNQFLSPYYNRRSDAYGGSPANRYRIVGDIIAAIRKAVGMHFPIWIKITCSDFFEGGLTFTESLDICRRLQQSGIDAIEVSGNIHGKAQQEIGLEWDGHVVRDGGYFLDYAKDIADAVSVPVYVTGGFKDPKQMETALKTSKLVGIGLCRPLLSEPDLVHRWIQGDLRPARCVHCSKCRTPEGNYCTVFAAIDAKKGAK</sequence>
<proteinExistence type="predicted"/>
<dbReference type="EMBL" id="CP027569">
    <property type="protein sequence ID" value="AVO28179.1"/>
    <property type="molecule type" value="Genomic_DNA"/>
</dbReference>
<organism evidence="4 5">
    <name type="scientific">Megasphaera elsdenii</name>
    <dbReference type="NCBI Taxonomy" id="907"/>
    <lineage>
        <taxon>Bacteria</taxon>
        <taxon>Bacillati</taxon>
        <taxon>Bacillota</taxon>
        <taxon>Negativicutes</taxon>
        <taxon>Veillonellales</taxon>
        <taxon>Veillonellaceae</taxon>
        <taxon>Megasphaera</taxon>
    </lineage>
</organism>
<evidence type="ECO:0000256" key="2">
    <source>
        <dbReference type="ARBA" id="ARBA00023002"/>
    </source>
</evidence>
<dbReference type="Proteomes" id="UP000238358">
    <property type="component" value="Chromosome"/>
</dbReference>